<feature type="domain" description="Prion-inhibition and propagation HeLo" evidence="1">
    <location>
        <begin position="6"/>
        <end position="111"/>
    </location>
</feature>
<organism evidence="2 3">
    <name type="scientific">Dactylonectria estremocensis</name>
    <dbReference type="NCBI Taxonomy" id="1079267"/>
    <lineage>
        <taxon>Eukaryota</taxon>
        <taxon>Fungi</taxon>
        <taxon>Dikarya</taxon>
        <taxon>Ascomycota</taxon>
        <taxon>Pezizomycotina</taxon>
        <taxon>Sordariomycetes</taxon>
        <taxon>Hypocreomycetidae</taxon>
        <taxon>Hypocreales</taxon>
        <taxon>Nectriaceae</taxon>
        <taxon>Dactylonectria</taxon>
    </lineage>
</organism>
<dbReference type="InterPro" id="IPR038305">
    <property type="entry name" value="HeLo_sf"/>
</dbReference>
<comment type="caution">
    <text evidence="2">The sequence shown here is derived from an EMBL/GenBank/DDBJ whole genome shotgun (WGS) entry which is preliminary data.</text>
</comment>
<dbReference type="AlphaFoldDB" id="A0A9P9J337"/>
<sequence>MDPSGAIGAASFSFQLFGACVKGYNNLLTALNMESDLSVLKYRLEIETQRFKLWGDAAKVVGGVGIPECHVGTVHTSLKCVEWLLADSVLMRYQDEDRADQIATESGRAIASRIGLVGGSVRWVLADNARVESTVSRVESHSTQSTGCSSGVGRS</sequence>
<protein>
    <recommendedName>
        <fullName evidence="1">Prion-inhibition and propagation HeLo domain-containing protein</fullName>
    </recommendedName>
</protein>
<dbReference type="Proteomes" id="UP000717696">
    <property type="component" value="Unassembled WGS sequence"/>
</dbReference>
<dbReference type="InterPro" id="IPR029498">
    <property type="entry name" value="HeLo_dom"/>
</dbReference>
<keyword evidence="3" id="KW-1185">Reference proteome</keyword>
<dbReference type="Pfam" id="PF14479">
    <property type="entry name" value="HeLo"/>
    <property type="match status" value="1"/>
</dbReference>
<accession>A0A9P9J337</accession>
<gene>
    <name evidence="2" type="ORF">B0J13DRAFT_665044</name>
</gene>
<proteinExistence type="predicted"/>
<evidence type="ECO:0000259" key="1">
    <source>
        <dbReference type="Pfam" id="PF14479"/>
    </source>
</evidence>
<name>A0A9P9J337_9HYPO</name>
<evidence type="ECO:0000313" key="2">
    <source>
        <dbReference type="EMBL" id="KAH7147077.1"/>
    </source>
</evidence>
<reference evidence="2" key="1">
    <citation type="journal article" date="2021" name="Nat. Commun.">
        <title>Genetic determinants of endophytism in the Arabidopsis root mycobiome.</title>
        <authorList>
            <person name="Mesny F."/>
            <person name="Miyauchi S."/>
            <person name="Thiergart T."/>
            <person name="Pickel B."/>
            <person name="Atanasova L."/>
            <person name="Karlsson M."/>
            <person name="Huettel B."/>
            <person name="Barry K.W."/>
            <person name="Haridas S."/>
            <person name="Chen C."/>
            <person name="Bauer D."/>
            <person name="Andreopoulos W."/>
            <person name="Pangilinan J."/>
            <person name="LaButti K."/>
            <person name="Riley R."/>
            <person name="Lipzen A."/>
            <person name="Clum A."/>
            <person name="Drula E."/>
            <person name="Henrissat B."/>
            <person name="Kohler A."/>
            <person name="Grigoriev I.V."/>
            <person name="Martin F.M."/>
            <person name="Hacquard S."/>
        </authorList>
    </citation>
    <scope>NUCLEOTIDE SEQUENCE</scope>
    <source>
        <strain evidence="2">MPI-CAGE-AT-0021</strain>
    </source>
</reference>
<evidence type="ECO:0000313" key="3">
    <source>
        <dbReference type="Proteomes" id="UP000717696"/>
    </source>
</evidence>
<dbReference type="EMBL" id="JAGMUU010000008">
    <property type="protein sequence ID" value="KAH7147077.1"/>
    <property type="molecule type" value="Genomic_DNA"/>
</dbReference>
<dbReference type="Gene3D" id="1.20.120.1020">
    <property type="entry name" value="Prion-inhibition and propagation, HeLo domain"/>
    <property type="match status" value="1"/>
</dbReference>